<protein>
    <submittedName>
        <fullName evidence="4">Lipoprotein</fullName>
    </submittedName>
</protein>
<organism evidence="4 5">
    <name type="scientific">Rhodococcus coprophilus</name>
    <dbReference type="NCBI Taxonomy" id="38310"/>
    <lineage>
        <taxon>Bacteria</taxon>
        <taxon>Bacillati</taxon>
        <taxon>Actinomycetota</taxon>
        <taxon>Actinomycetes</taxon>
        <taxon>Mycobacteriales</taxon>
        <taxon>Nocardiaceae</taxon>
        <taxon>Rhodococcus</taxon>
    </lineage>
</organism>
<dbReference type="PANTHER" id="PTHR24094:SF15">
    <property type="entry name" value="AMP-DEPENDENT SYNTHETASE_LIGASE DOMAIN-CONTAINING PROTEIN-RELATED"/>
    <property type="match status" value="1"/>
</dbReference>
<evidence type="ECO:0000259" key="3">
    <source>
        <dbReference type="Pfam" id="PF07510"/>
    </source>
</evidence>
<dbReference type="AlphaFoldDB" id="A0A2X4X891"/>
<feature type="transmembrane region" description="Helical" evidence="2">
    <location>
        <begin position="12"/>
        <end position="32"/>
    </location>
</feature>
<evidence type="ECO:0000256" key="2">
    <source>
        <dbReference type="SAM" id="Phobius"/>
    </source>
</evidence>
<dbReference type="KEGG" id="rcr:NCTC10994_03168"/>
<keyword evidence="2" id="KW-0812">Transmembrane</keyword>
<name>A0A2X4X891_9NOCA</name>
<keyword evidence="2" id="KW-1133">Transmembrane helix</keyword>
<feature type="compositionally biased region" description="Polar residues" evidence="1">
    <location>
        <begin position="184"/>
        <end position="195"/>
    </location>
</feature>
<feature type="region of interest" description="Disordered" evidence="1">
    <location>
        <begin position="175"/>
        <end position="197"/>
    </location>
</feature>
<dbReference type="Proteomes" id="UP000249091">
    <property type="component" value="Chromosome 1"/>
</dbReference>
<dbReference type="RefSeq" id="WP_072703349.1">
    <property type="nucleotide sequence ID" value="NZ_JAFBBL010000001.1"/>
</dbReference>
<sequence>MAGAAKPSIPRWLWILCFIAVSIAVVVLEPVVTDESGAAEQPGVATGGNPTAALASLAALPVRAADPQDGYSRDLFGPAWTDNVSVGFGRNGCDTRNDILKRDLVDISLEPATKECTVRTGTLRDAYTNLEIFFRRGSDTSTAVQIDHIVALSDAWKKGARYLDDQERRNLANDPRNLQAVDGRTNQAKGDSDASSWLPPNPGYHCDYVARQVEVKVEYRLWVTPAEHAAMSRVLASC</sequence>
<gene>
    <name evidence="4" type="ORF">NCTC10994_03168</name>
</gene>
<dbReference type="PANTHER" id="PTHR24094">
    <property type="entry name" value="SECRETED PROTEIN"/>
    <property type="match status" value="1"/>
</dbReference>
<keyword evidence="2" id="KW-0472">Membrane</keyword>
<dbReference type="STRING" id="1219011.GCA_001895045_03564"/>
<evidence type="ECO:0000313" key="4">
    <source>
        <dbReference type="EMBL" id="SQI35875.1"/>
    </source>
</evidence>
<evidence type="ECO:0000256" key="1">
    <source>
        <dbReference type="SAM" id="MobiDB-lite"/>
    </source>
</evidence>
<keyword evidence="4" id="KW-0449">Lipoprotein</keyword>
<dbReference type="EMBL" id="LS483468">
    <property type="protein sequence ID" value="SQI35875.1"/>
    <property type="molecule type" value="Genomic_DNA"/>
</dbReference>
<evidence type="ECO:0000313" key="5">
    <source>
        <dbReference type="Proteomes" id="UP000249091"/>
    </source>
</evidence>
<dbReference type="InterPro" id="IPR011089">
    <property type="entry name" value="GmrSD_C"/>
</dbReference>
<accession>A0A2X4X891</accession>
<dbReference type="Pfam" id="PF07510">
    <property type="entry name" value="GmrSD_C"/>
    <property type="match status" value="1"/>
</dbReference>
<proteinExistence type="predicted"/>
<keyword evidence="5" id="KW-1185">Reference proteome</keyword>
<feature type="domain" description="GmrSD restriction endonucleases C-terminal" evidence="3">
    <location>
        <begin position="94"/>
        <end position="233"/>
    </location>
</feature>
<reference evidence="4 5" key="1">
    <citation type="submission" date="2018-06" db="EMBL/GenBank/DDBJ databases">
        <authorList>
            <consortium name="Pathogen Informatics"/>
            <person name="Doyle S."/>
        </authorList>
    </citation>
    <scope>NUCLEOTIDE SEQUENCE [LARGE SCALE GENOMIC DNA]</scope>
    <source>
        <strain evidence="4 5">NCTC10994</strain>
    </source>
</reference>